<dbReference type="SMART" id="SM00220">
    <property type="entry name" value="S_TKc"/>
    <property type="match status" value="1"/>
</dbReference>
<feature type="region of interest" description="Disordered" evidence="7">
    <location>
        <begin position="1"/>
        <end position="45"/>
    </location>
</feature>
<dbReference type="PANTHER" id="PTHR12272:SF11">
    <property type="entry name" value="PAN2-PAN3 DEADENYLATION COMPLEX SUBUNIT PAN3"/>
    <property type="match status" value="1"/>
</dbReference>
<dbReference type="Gene3D" id="1.10.510.10">
    <property type="entry name" value="Transferase(Phosphotransferase) domain 1"/>
    <property type="match status" value="1"/>
</dbReference>
<feature type="region of interest" description="Disordered" evidence="7">
    <location>
        <begin position="65"/>
        <end position="84"/>
    </location>
</feature>
<proteinExistence type="predicted"/>
<dbReference type="GO" id="GO:0031251">
    <property type="term" value="C:PAN complex"/>
    <property type="evidence" value="ECO:0007669"/>
    <property type="project" value="InterPro"/>
</dbReference>
<evidence type="ECO:0000256" key="3">
    <source>
        <dbReference type="ARBA" id="ARBA00022664"/>
    </source>
</evidence>
<dbReference type="InterPro" id="IPR011009">
    <property type="entry name" value="Kinase-like_dom_sf"/>
</dbReference>
<comment type="subcellular location">
    <subcellularLocation>
        <location evidence="1">Cytoplasm</location>
    </subcellularLocation>
</comment>
<evidence type="ECO:0000256" key="4">
    <source>
        <dbReference type="ARBA" id="ARBA00022741"/>
    </source>
</evidence>
<keyword evidence="3" id="KW-0507">mRNA processing</keyword>
<keyword evidence="6" id="KW-0175">Coiled coil</keyword>
<evidence type="ECO:0000256" key="1">
    <source>
        <dbReference type="ARBA" id="ARBA00004496"/>
    </source>
</evidence>
<keyword evidence="2" id="KW-0963">Cytoplasm</keyword>
<gene>
    <name evidence="9" type="ORF">MSPICULIGERA_LOCUS16970</name>
</gene>
<protein>
    <recommendedName>
        <fullName evidence="8">Protein kinase domain-containing protein</fullName>
    </recommendedName>
</protein>
<dbReference type="EMBL" id="CATQJA010002654">
    <property type="protein sequence ID" value="CAJ0578729.1"/>
    <property type="molecule type" value="Genomic_DNA"/>
</dbReference>
<dbReference type="GO" id="GO:0008143">
    <property type="term" value="F:poly(A) binding"/>
    <property type="evidence" value="ECO:0007669"/>
    <property type="project" value="TreeGrafter"/>
</dbReference>
<evidence type="ECO:0000256" key="2">
    <source>
        <dbReference type="ARBA" id="ARBA00022490"/>
    </source>
</evidence>
<name>A0AA36D336_9BILA</name>
<evidence type="ECO:0000313" key="10">
    <source>
        <dbReference type="Proteomes" id="UP001177023"/>
    </source>
</evidence>
<organism evidence="9 10">
    <name type="scientific">Mesorhabditis spiculigera</name>
    <dbReference type="NCBI Taxonomy" id="96644"/>
    <lineage>
        <taxon>Eukaryota</taxon>
        <taxon>Metazoa</taxon>
        <taxon>Ecdysozoa</taxon>
        <taxon>Nematoda</taxon>
        <taxon>Chromadorea</taxon>
        <taxon>Rhabditida</taxon>
        <taxon>Rhabditina</taxon>
        <taxon>Rhabditomorpha</taxon>
        <taxon>Rhabditoidea</taxon>
        <taxon>Rhabditidae</taxon>
        <taxon>Mesorhabditinae</taxon>
        <taxon>Mesorhabditis</taxon>
    </lineage>
</organism>
<dbReference type="InterPro" id="IPR041332">
    <property type="entry name" value="Pan3_CK"/>
</dbReference>
<evidence type="ECO:0000313" key="9">
    <source>
        <dbReference type="EMBL" id="CAJ0578729.1"/>
    </source>
</evidence>
<dbReference type="FunFam" id="1.10.287.3700:FF:000001">
    <property type="entry name" value="PAN2-PAN3 deadenylation complex subunit PAN3"/>
    <property type="match status" value="1"/>
</dbReference>
<dbReference type="Pfam" id="PF18101">
    <property type="entry name" value="Pan3_CK"/>
    <property type="match status" value="1"/>
</dbReference>
<keyword evidence="4" id="KW-0547">Nucleotide-binding</keyword>
<evidence type="ECO:0000256" key="5">
    <source>
        <dbReference type="ARBA" id="ARBA00022840"/>
    </source>
</evidence>
<dbReference type="AlphaFoldDB" id="A0AA36D336"/>
<dbReference type="GO" id="GO:0004672">
    <property type="term" value="F:protein kinase activity"/>
    <property type="evidence" value="ECO:0007669"/>
    <property type="project" value="InterPro"/>
</dbReference>
<accession>A0AA36D336</accession>
<dbReference type="Gene3D" id="1.10.287.3700">
    <property type="match status" value="1"/>
</dbReference>
<feature type="domain" description="Protein kinase" evidence="8">
    <location>
        <begin position="201"/>
        <end position="413"/>
    </location>
</feature>
<comment type="caution">
    <text evidence="9">The sequence shown here is derived from an EMBL/GenBank/DDBJ whole genome shotgun (WGS) entry which is preliminary data.</text>
</comment>
<dbReference type="PANTHER" id="PTHR12272">
    <property type="entry name" value="DEADENYLATION COMPLEX SUBUNIT PAN3"/>
    <property type="match status" value="1"/>
</dbReference>
<dbReference type="Gene3D" id="1.20.5.5160">
    <property type="match status" value="1"/>
</dbReference>
<dbReference type="InterPro" id="IPR000719">
    <property type="entry name" value="Prot_kinase_dom"/>
</dbReference>
<reference evidence="9" key="1">
    <citation type="submission" date="2023-06" db="EMBL/GenBank/DDBJ databases">
        <authorList>
            <person name="Delattre M."/>
        </authorList>
    </citation>
    <scope>NUCLEOTIDE SEQUENCE</scope>
    <source>
        <strain evidence="9">AF72</strain>
    </source>
</reference>
<sequence>MNMHEAPFGPAGSRLQQYLGGPPAGQARTEGPFQTTNYGQHASNSGLNANVPAFIPRFAQMNFQEPKEQRQPQSSYNPNQPFNLAHEQPTVYQNQQPFYYGDQGSQSDRFDGDSEPQAVIQTSGAFQYNGPPPHIGKFRPRGASGGNNATQFISPELKMELLDRQLVIECKADPAIYPDLPQQIEHMRDLVPLESLPLAPYPPNQVSTVYKVVSVRDGTPYVIRRIYNYRPGPQNAKPLYAADKWKKLVHVNIIQLREVVQTRGFGDNCGARIGQHHPTGPFVSEHTLWNYIVQITSALRVIHAAGLAARCLSLEKVLLHGSSKILLSSCGVQDVLNGEVATIQQAQNSDYNAIGRLILSLCVGKLNLNNQNMQHAMNHVAHHYSNDMQKFLGFMFSIDQTSRPSVIDIMPFVGARFYGQLDNAQIRVDILENELSKELENGRLFRLICKLNTIIERPEAEWTENGDRFLLRLFRDYVFHQVTDTGKPWMDLAHVVHTLNKLDAGISEKISLVSRDGENVLIVSYADLKHCMQQAFNELATASGRS</sequence>
<dbReference type="SUPFAM" id="SSF56112">
    <property type="entry name" value="Protein kinase-like (PK-like)"/>
    <property type="match status" value="1"/>
</dbReference>
<dbReference type="GO" id="GO:0000932">
    <property type="term" value="C:P-body"/>
    <property type="evidence" value="ECO:0007669"/>
    <property type="project" value="TreeGrafter"/>
</dbReference>
<evidence type="ECO:0000256" key="6">
    <source>
        <dbReference type="ARBA" id="ARBA00023054"/>
    </source>
</evidence>
<evidence type="ECO:0000259" key="8">
    <source>
        <dbReference type="SMART" id="SM00220"/>
    </source>
</evidence>
<keyword evidence="5" id="KW-0067">ATP-binding</keyword>
<evidence type="ECO:0000256" key="7">
    <source>
        <dbReference type="SAM" id="MobiDB-lite"/>
    </source>
</evidence>
<feature type="compositionally biased region" description="Polar residues" evidence="7">
    <location>
        <begin position="32"/>
        <end position="45"/>
    </location>
</feature>
<dbReference type="InterPro" id="IPR030844">
    <property type="entry name" value="PAN3"/>
</dbReference>
<dbReference type="GO" id="GO:0000289">
    <property type="term" value="P:nuclear-transcribed mRNA poly(A) tail shortening"/>
    <property type="evidence" value="ECO:0007669"/>
    <property type="project" value="InterPro"/>
</dbReference>
<feature type="non-terminal residue" evidence="9">
    <location>
        <position position="1"/>
    </location>
</feature>
<feature type="compositionally biased region" description="Polar residues" evidence="7">
    <location>
        <begin position="71"/>
        <end position="82"/>
    </location>
</feature>
<dbReference type="Proteomes" id="UP001177023">
    <property type="component" value="Unassembled WGS sequence"/>
</dbReference>
<dbReference type="GO" id="GO:0006397">
    <property type="term" value="P:mRNA processing"/>
    <property type="evidence" value="ECO:0007669"/>
    <property type="project" value="UniProtKB-KW"/>
</dbReference>
<feature type="region of interest" description="Disordered" evidence="7">
    <location>
        <begin position="123"/>
        <end position="147"/>
    </location>
</feature>
<dbReference type="GO" id="GO:0005524">
    <property type="term" value="F:ATP binding"/>
    <property type="evidence" value="ECO:0007669"/>
    <property type="project" value="UniProtKB-KW"/>
</dbReference>
<keyword evidence="10" id="KW-1185">Reference proteome</keyword>